<proteinExistence type="predicted"/>
<comment type="caution">
    <text evidence="1">The sequence shown here is derived from an EMBL/GenBank/DDBJ whole genome shotgun (WGS) entry which is preliminary data.</text>
</comment>
<sequence>MWRNSLSFSLTRLKCFSPLNPSPTHRTSIPNYSPISALNSEIAYGGFIPFSHLYSSGILKQPANSASIKLGVRFSGVSRLGFSSSAIDASSSAAAGRDFIGGISHYGRCYWELSKARLSKGRQCFIDPFDIILSKAFAFKLVKCTKWQDFFACSLGIIVSHGSGLCSTSEYISVRPYFASSFYS</sequence>
<gene>
    <name evidence="1" type="ORF">Cgig2_017623</name>
</gene>
<evidence type="ECO:0000313" key="2">
    <source>
        <dbReference type="Proteomes" id="UP001153076"/>
    </source>
</evidence>
<accession>A0A9Q1JQJ2</accession>
<dbReference type="Proteomes" id="UP001153076">
    <property type="component" value="Unassembled WGS sequence"/>
</dbReference>
<dbReference type="AlphaFoldDB" id="A0A9Q1JQJ2"/>
<organism evidence="1 2">
    <name type="scientific">Carnegiea gigantea</name>
    <dbReference type="NCBI Taxonomy" id="171969"/>
    <lineage>
        <taxon>Eukaryota</taxon>
        <taxon>Viridiplantae</taxon>
        <taxon>Streptophyta</taxon>
        <taxon>Embryophyta</taxon>
        <taxon>Tracheophyta</taxon>
        <taxon>Spermatophyta</taxon>
        <taxon>Magnoliopsida</taxon>
        <taxon>eudicotyledons</taxon>
        <taxon>Gunneridae</taxon>
        <taxon>Pentapetalae</taxon>
        <taxon>Caryophyllales</taxon>
        <taxon>Cactineae</taxon>
        <taxon>Cactaceae</taxon>
        <taxon>Cactoideae</taxon>
        <taxon>Echinocereeae</taxon>
        <taxon>Carnegiea</taxon>
    </lineage>
</organism>
<reference evidence="1" key="1">
    <citation type="submission" date="2022-04" db="EMBL/GenBank/DDBJ databases">
        <title>Carnegiea gigantea Genome sequencing and assembly v2.</title>
        <authorList>
            <person name="Copetti D."/>
            <person name="Sanderson M.J."/>
            <person name="Burquez A."/>
            <person name="Wojciechowski M.F."/>
        </authorList>
    </citation>
    <scope>NUCLEOTIDE SEQUENCE</scope>
    <source>
        <strain evidence="1">SGP5-SGP5p</strain>
        <tissue evidence="1">Aerial part</tissue>
    </source>
</reference>
<name>A0A9Q1JQJ2_9CARY</name>
<keyword evidence="2" id="KW-1185">Reference proteome</keyword>
<protein>
    <submittedName>
        <fullName evidence="1">Uncharacterized protein</fullName>
    </submittedName>
</protein>
<dbReference type="EMBL" id="JAKOGI010000920">
    <property type="protein sequence ID" value="KAJ8429218.1"/>
    <property type="molecule type" value="Genomic_DNA"/>
</dbReference>
<evidence type="ECO:0000313" key="1">
    <source>
        <dbReference type="EMBL" id="KAJ8429218.1"/>
    </source>
</evidence>